<dbReference type="EMBL" id="MN079089">
    <property type="protein sequence ID" value="QEA04804.1"/>
    <property type="molecule type" value="Genomic_DNA"/>
</dbReference>
<evidence type="ECO:0000313" key="5">
    <source>
        <dbReference type="EMBL" id="QEA04804.1"/>
    </source>
</evidence>
<dbReference type="CDD" id="cd17546">
    <property type="entry name" value="REC_hyHK_CKI1_RcsC-like"/>
    <property type="match status" value="1"/>
</dbReference>
<dbReference type="InterPro" id="IPR001789">
    <property type="entry name" value="Sig_transdc_resp-reg_receiver"/>
</dbReference>
<evidence type="ECO:0000259" key="4">
    <source>
        <dbReference type="PROSITE" id="PS50110"/>
    </source>
</evidence>
<gene>
    <name evidence="5" type="primary">cheB_1</name>
    <name evidence="5" type="ORF">KBTEX_01113</name>
</gene>
<dbReference type="EC" id="3.1.1.61" evidence="5"/>
<sequence length="418" mass="43687">MTAQIRTALVVDDSRLARVALTKLLRRRDITADEAATGAEAVAQVRERVPDVIFMDYMMPDMDGFEATRQLQAHPGAAAVPVVMYTSQDSEDDRARAEALGVVDFLIKPSGEDGLDRALAAAREALEGAPAAEPAEAATVEAAGPMADLEDNTLDVPDFGEAAAAPAEPEDSAVDFGGIAIDEGEHGPGPDTGMGSEAAPPAASPAPVDEAALREAAAAEAERAARAVIAERLGDDLESTIREAVEPALAPINERLDAAAAERAELRESVDLEALSARLVEQVRPRVVEAIGPEAAERIVEDAVPSLERQLADRLGSDEWLSRLVPEVVERAMPALQDRLLEGLQDPLRRALSDSVESAAHQAAVEAADARAAAQAQAADTLVGERVAREAAALRRLVYTVAGVGVVGLAAVAALTLL</sequence>
<dbReference type="InterPro" id="IPR050595">
    <property type="entry name" value="Bact_response_regulator"/>
</dbReference>
<accession>A0A5B8RBH3</accession>
<dbReference type="SMART" id="SM00448">
    <property type="entry name" value="REC"/>
    <property type="match status" value="1"/>
</dbReference>
<protein>
    <submittedName>
        <fullName evidence="5">Chemotaxis response regulator protein-glutamate methylesterase</fullName>
        <ecNumber evidence="5">3.1.1.61</ecNumber>
    </submittedName>
</protein>
<dbReference type="GO" id="GO:0008984">
    <property type="term" value="F:protein-glutamate methylesterase activity"/>
    <property type="evidence" value="ECO:0007669"/>
    <property type="project" value="UniProtKB-EC"/>
</dbReference>
<dbReference type="GO" id="GO:0000160">
    <property type="term" value="P:phosphorelay signal transduction system"/>
    <property type="evidence" value="ECO:0007669"/>
    <property type="project" value="InterPro"/>
</dbReference>
<feature type="region of interest" description="Disordered" evidence="2">
    <location>
        <begin position="179"/>
        <end position="210"/>
    </location>
</feature>
<dbReference type="Pfam" id="PF00072">
    <property type="entry name" value="Response_reg"/>
    <property type="match status" value="1"/>
</dbReference>
<feature type="compositionally biased region" description="Low complexity" evidence="2">
    <location>
        <begin position="198"/>
        <end position="210"/>
    </location>
</feature>
<keyword evidence="3" id="KW-1133">Transmembrane helix</keyword>
<reference evidence="5" key="1">
    <citation type="submission" date="2019-06" db="EMBL/GenBank/DDBJ databases">
        <authorList>
            <person name="Murdoch R.W."/>
            <person name="Fathepure B."/>
        </authorList>
    </citation>
    <scope>NUCLEOTIDE SEQUENCE</scope>
</reference>
<dbReference type="PANTHER" id="PTHR44591:SF24">
    <property type="entry name" value="PROTEIN-GLUTAMATE METHYLESTERASE_PROTEIN-GLUTAMINE GLUTAMINASE 1"/>
    <property type="match status" value="1"/>
</dbReference>
<dbReference type="PROSITE" id="PS50110">
    <property type="entry name" value="RESPONSE_REGULATORY"/>
    <property type="match status" value="1"/>
</dbReference>
<dbReference type="PANTHER" id="PTHR44591">
    <property type="entry name" value="STRESS RESPONSE REGULATOR PROTEIN 1"/>
    <property type="match status" value="1"/>
</dbReference>
<dbReference type="SUPFAM" id="SSF52172">
    <property type="entry name" value="CheY-like"/>
    <property type="match status" value="1"/>
</dbReference>
<dbReference type="AlphaFoldDB" id="A0A5B8RBH3"/>
<dbReference type="Gene3D" id="3.40.50.2300">
    <property type="match status" value="1"/>
</dbReference>
<keyword evidence="5" id="KW-0378">Hydrolase</keyword>
<dbReference type="InterPro" id="IPR011006">
    <property type="entry name" value="CheY-like_superfamily"/>
</dbReference>
<feature type="domain" description="Response regulatory" evidence="4">
    <location>
        <begin position="7"/>
        <end position="123"/>
    </location>
</feature>
<evidence type="ECO:0000256" key="3">
    <source>
        <dbReference type="SAM" id="Phobius"/>
    </source>
</evidence>
<proteinExistence type="predicted"/>
<feature type="transmembrane region" description="Helical" evidence="3">
    <location>
        <begin position="397"/>
        <end position="417"/>
    </location>
</feature>
<keyword evidence="3" id="KW-0472">Membrane</keyword>
<keyword evidence="1" id="KW-0597">Phosphoprotein</keyword>
<evidence type="ECO:0000256" key="2">
    <source>
        <dbReference type="SAM" id="MobiDB-lite"/>
    </source>
</evidence>
<evidence type="ECO:0000256" key="1">
    <source>
        <dbReference type="ARBA" id="ARBA00022553"/>
    </source>
</evidence>
<keyword evidence="3" id="KW-0812">Transmembrane</keyword>
<organism evidence="5">
    <name type="scientific">uncultured organism</name>
    <dbReference type="NCBI Taxonomy" id="155900"/>
    <lineage>
        <taxon>unclassified sequences</taxon>
        <taxon>environmental samples</taxon>
    </lineage>
</organism>
<name>A0A5B8RBH3_9ZZZZ</name>